<keyword evidence="2" id="KW-1185">Reference proteome</keyword>
<proteinExistence type="predicted"/>
<protein>
    <submittedName>
        <fullName evidence="1">Uncharacterized protein</fullName>
    </submittedName>
</protein>
<gene>
    <name evidence="1" type="ORF">GCM10009836_14230</name>
</gene>
<name>A0ABN2MS55_9PSEU</name>
<evidence type="ECO:0000313" key="2">
    <source>
        <dbReference type="Proteomes" id="UP001500449"/>
    </source>
</evidence>
<reference evidence="1 2" key="1">
    <citation type="journal article" date="2019" name="Int. J. Syst. Evol. Microbiol.">
        <title>The Global Catalogue of Microorganisms (GCM) 10K type strain sequencing project: providing services to taxonomists for standard genome sequencing and annotation.</title>
        <authorList>
            <consortium name="The Broad Institute Genomics Platform"/>
            <consortium name="The Broad Institute Genome Sequencing Center for Infectious Disease"/>
            <person name="Wu L."/>
            <person name="Ma J."/>
        </authorList>
    </citation>
    <scope>NUCLEOTIDE SEQUENCE [LARGE SCALE GENOMIC DNA]</scope>
    <source>
        <strain evidence="1 2">JCM 16009</strain>
    </source>
</reference>
<evidence type="ECO:0000313" key="1">
    <source>
        <dbReference type="EMBL" id="GAA1836836.1"/>
    </source>
</evidence>
<accession>A0ABN2MS55</accession>
<comment type="caution">
    <text evidence="1">The sequence shown here is derived from an EMBL/GenBank/DDBJ whole genome shotgun (WGS) entry which is preliminary data.</text>
</comment>
<sequence>MGLRAATVNTQTQPALAFDGQRGITVRHEASGLQVRFLDSSTPRPEVLVISRSSIPACHTRRVTNLHEWDT</sequence>
<organism evidence="1 2">
    <name type="scientific">Pseudonocardia ailaonensis</name>
    <dbReference type="NCBI Taxonomy" id="367279"/>
    <lineage>
        <taxon>Bacteria</taxon>
        <taxon>Bacillati</taxon>
        <taxon>Actinomycetota</taxon>
        <taxon>Actinomycetes</taxon>
        <taxon>Pseudonocardiales</taxon>
        <taxon>Pseudonocardiaceae</taxon>
        <taxon>Pseudonocardia</taxon>
    </lineage>
</organism>
<dbReference type="EMBL" id="BAAAQK010000004">
    <property type="protein sequence ID" value="GAA1836836.1"/>
    <property type="molecule type" value="Genomic_DNA"/>
</dbReference>
<dbReference type="Proteomes" id="UP001500449">
    <property type="component" value="Unassembled WGS sequence"/>
</dbReference>